<evidence type="ECO:0000313" key="3">
    <source>
        <dbReference type="Proteomes" id="UP001634394"/>
    </source>
</evidence>
<feature type="compositionally biased region" description="Basic and acidic residues" evidence="1">
    <location>
        <begin position="66"/>
        <end position="84"/>
    </location>
</feature>
<dbReference type="EMBL" id="JBJQND010000013">
    <property type="protein sequence ID" value="KAL3857077.1"/>
    <property type="molecule type" value="Genomic_DNA"/>
</dbReference>
<feature type="region of interest" description="Disordered" evidence="1">
    <location>
        <begin position="38"/>
        <end position="100"/>
    </location>
</feature>
<organism evidence="2 3">
    <name type="scientific">Sinanodonta woodiana</name>
    <name type="common">Chinese pond mussel</name>
    <name type="synonym">Anodonta woodiana</name>
    <dbReference type="NCBI Taxonomy" id="1069815"/>
    <lineage>
        <taxon>Eukaryota</taxon>
        <taxon>Metazoa</taxon>
        <taxon>Spiralia</taxon>
        <taxon>Lophotrochozoa</taxon>
        <taxon>Mollusca</taxon>
        <taxon>Bivalvia</taxon>
        <taxon>Autobranchia</taxon>
        <taxon>Heteroconchia</taxon>
        <taxon>Palaeoheterodonta</taxon>
        <taxon>Unionida</taxon>
        <taxon>Unionoidea</taxon>
        <taxon>Unionidae</taxon>
        <taxon>Unioninae</taxon>
        <taxon>Sinanodonta</taxon>
    </lineage>
</organism>
<proteinExistence type="predicted"/>
<reference evidence="2 3" key="1">
    <citation type="submission" date="2024-11" db="EMBL/GenBank/DDBJ databases">
        <title>Chromosome-level genome assembly of the freshwater bivalve Anodonta woodiana.</title>
        <authorList>
            <person name="Chen X."/>
        </authorList>
    </citation>
    <scope>NUCLEOTIDE SEQUENCE [LARGE SCALE GENOMIC DNA]</scope>
    <source>
        <strain evidence="2">MN2024</strain>
        <tissue evidence="2">Gills</tissue>
    </source>
</reference>
<protein>
    <submittedName>
        <fullName evidence="2">Uncharacterized protein</fullName>
    </submittedName>
</protein>
<dbReference type="Proteomes" id="UP001634394">
    <property type="component" value="Unassembled WGS sequence"/>
</dbReference>
<gene>
    <name evidence="2" type="ORF">ACJMK2_011773</name>
</gene>
<evidence type="ECO:0000313" key="2">
    <source>
        <dbReference type="EMBL" id="KAL3857077.1"/>
    </source>
</evidence>
<dbReference type="AlphaFoldDB" id="A0ABD3V978"/>
<comment type="caution">
    <text evidence="2">The sequence shown here is derived from an EMBL/GenBank/DDBJ whole genome shotgun (WGS) entry which is preliminary data.</text>
</comment>
<evidence type="ECO:0000256" key="1">
    <source>
        <dbReference type="SAM" id="MobiDB-lite"/>
    </source>
</evidence>
<keyword evidence="3" id="KW-1185">Reference proteome</keyword>
<accession>A0ABD3V978</accession>
<feature type="compositionally biased region" description="Basic residues" evidence="1">
    <location>
        <begin position="85"/>
        <end position="94"/>
    </location>
</feature>
<sequence length="149" mass="17114">MINNDVGVMETDFMTPDGFLVDLGQAKDVDLRNSQLNQWDRGGSSGPFQEFHPGHPNWGQTSGNTEEDRWWLNQKDVQREQIKGHEKRRNKRKDFRVSKQKDIKTVAISKKVEKINKKESKFQNNNHKDKQKIALKATAVGLLGLMLLG</sequence>
<name>A0ABD3V978_SINWO</name>